<comment type="similarity">
    <text evidence="1">Belongs to the heat shock protein 70 family.</text>
</comment>
<evidence type="ECO:0000313" key="9">
    <source>
        <dbReference type="Proteomes" id="UP000655443"/>
    </source>
</evidence>
<evidence type="ECO:0000256" key="1">
    <source>
        <dbReference type="ARBA" id="ARBA00007381"/>
    </source>
</evidence>
<evidence type="ECO:0000256" key="4">
    <source>
        <dbReference type="ARBA" id="ARBA00022840"/>
    </source>
</evidence>
<keyword evidence="3" id="KW-0547">Nucleotide-binding</keyword>
<dbReference type="SUPFAM" id="SSF53067">
    <property type="entry name" value="Actin-like ATPase domain"/>
    <property type="match status" value="1"/>
</dbReference>
<keyword evidence="6" id="KW-0143">Chaperone</keyword>
<feature type="compositionally biased region" description="Low complexity" evidence="7">
    <location>
        <begin position="252"/>
        <end position="287"/>
    </location>
</feature>
<evidence type="ECO:0000256" key="3">
    <source>
        <dbReference type="ARBA" id="ARBA00022741"/>
    </source>
</evidence>
<dbReference type="Gene3D" id="3.30.420.40">
    <property type="match status" value="1"/>
</dbReference>
<dbReference type="PANTHER" id="PTHR19375">
    <property type="entry name" value="HEAT SHOCK PROTEIN 70KDA"/>
    <property type="match status" value="1"/>
</dbReference>
<keyword evidence="4" id="KW-0067">ATP-binding</keyword>
<dbReference type="AlphaFoldDB" id="A0A918YPR5"/>
<proteinExistence type="inferred from homology"/>
<keyword evidence="9" id="KW-1185">Reference proteome</keyword>
<dbReference type="FunFam" id="3.30.420.40:FF:000071">
    <property type="entry name" value="Molecular chaperone DnaK"/>
    <property type="match status" value="1"/>
</dbReference>
<protein>
    <recommendedName>
        <fullName evidence="10">Hsp70 family protein</fullName>
    </recommendedName>
</protein>
<dbReference type="Pfam" id="PF00012">
    <property type="entry name" value="HSP70"/>
    <property type="match status" value="1"/>
</dbReference>
<dbReference type="Proteomes" id="UP000655443">
    <property type="component" value="Unassembled WGS sequence"/>
</dbReference>
<evidence type="ECO:0000256" key="6">
    <source>
        <dbReference type="ARBA" id="ARBA00023186"/>
    </source>
</evidence>
<dbReference type="GO" id="GO:0140662">
    <property type="term" value="F:ATP-dependent protein folding chaperone"/>
    <property type="evidence" value="ECO:0007669"/>
    <property type="project" value="InterPro"/>
</dbReference>
<evidence type="ECO:0008006" key="10">
    <source>
        <dbReference type="Google" id="ProtNLM"/>
    </source>
</evidence>
<sequence length="296" mass="31764">MDSAQGRIYLARSPRHADVDHLSEMRAAALDPQPWKRIGSLHLVEQLLGSVREPTRDTARASLLGLIADTDREVARRARRLWYERGLGDIPTARASRPAAPHPPAGGRFSPVVGIDFGTTNSAIGLFEGEDVRLIPNAEGALTTPSLVDTAETGDILVGTPAKRQAITNPDCTIRSAKLKLGTDWSITRGTVHLTAQAVAEHILRQLREDAEAYVGSPLYGAVLTVPANSTWPSARHLWRPPTGPGSARCGSSTSRPRQPSPTALIGTRTQPSSSTTSAAAHLTSRSSRSETVWSR</sequence>
<dbReference type="InterPro" id="IPR043129">
    <property type="entry name" value="ATPase_NBD"/>
</dbReference>
<reference evidence="8" key="1">
    <citation type="journal article" date="2014" name="Int. J. Syst. Evol. Microbiol.">
        <title>Complete genome sequence of Corynebacterium casei LMG S-19264T (=DSM 44701T), isolated from a smear-ripened cheese.</title>
        <authorList>
            <consortium name="US DOE Joint Genome Institute (JGI-PGF)"/>
            <person name="Walter F."/>
            <person name="Albersmeier A."/>
            <person name="Kalinowski J."/>
            <person name="Ruckert C."/>
        </authorList>
    </citation>
    <scope>NUCLEOTIDE SEQUENCE</scope>
    <source>
        <strain evidence="8">JCM 4714</strain>
    </source>
</reference>
<organism evidence="8 9">
    <name type="scientific">Streptomyces alanosinicus</name>
    <dbReference type="NCBI Taxonomy" id="68171"/>
    <lineage>
        <taxon>Bacteria</taxon>
        <taxon>Bacillati</taxon>
        <taxon>Actinomycetota</taxon>
        <taxon>Actinomycetes</taxon>
        <taxon>Kitasatosporales</taxon>
        <taxon>Streptomycetaceae</taxon>
        <taxon>Streptomyces</taxon>
    </lineage>
</organism>
<dbReference type="EMBL" id="BMVG01000023">
    <property type="protein sequence ID" value="GHE10392.1"/>
    <property type="molecule type" value="Genomic_DNA"/>
</dbReference>
<evidence type="ECO:0000256" key="7">
    <source>
        <dbReference type="SAM" id="MobiDB-lite"/>
    </source>
</evidence>
<reference evidence="8" key="2">
    <citation type="submission" date="2020-09" db="EMBL/GenBank/DDBJ databases">
        <authorList>
            <person name="Sun Q."/>
            <person name="Ohkuma M."/>
        </authorList>
    </citation>
    <scope>NUCLEOTIDE SEQUENCE</scope>
    <source>
        <strain evidence="8">JCM 4714</strain>
    </source>
</reference>
<evidence type="ECO:0000256" key="5">
    <source>
        <dbReference type="ARBA" id="ARBA00023016"/>
    </source>
</evidence>
<accession>A0A918YPR5</accession>
<dbReference type="PRINTS" id="PR00301">
    <property type="entry name" value="HEATSHOCK70"/>
</dbReference>
<evidence type="ECO:0000256" key="2">
    <source>
        <dbReference type="ARBA" id="ARBA00022553"/>
    </source>
</evidence>
<feature type="region of interest" description="Disordered" evidence="7">
    <location>
        <begin position="233"/>
        <end position="296"/>
    </location>
</feature>
<name>A0A918YPR5_9ACTN</name>
<evidence type="ECO:0000313" key="8">
    <source>
        <dbReference type="EMBL" id="GHE10392.1"/>
    </source>
</evidence>
<comment type="caution">
    <text evidence="8">The sequence shown here is derived from an EMBL/GenBank/DDBJ whole genome shotgun (WGS) entry which is preliminary data.</text>
</comment>
<keyword evidence="5" id="KW-0346">Stress response</keyword>
<gene>
    <name evidence="8" type="ORF">GCM10010339_66390</name>
</gene>
<dbReference type="GO" id="GO:0005524">
    <property type="term" value="F:ATP binding"/>
    <property type="evidence" value="ECO:0007669"/>
    <property type="project" value="UniProtKB-KW"/>
</dbReference>
<dbReference type="InterPro" id="IPR013126">
    <property type="entry name" value="Hsp_70_fam"/>
</dbReference>
<keyword evidence="2" id="KW-0597">Phosphoprotein</keyword>